<evidence type="ECO:0000313" key="13">
    <source>
        <dbReference type="Proteomes" id="UP000092444"/>
    </source>
</evidence>
<dbReference type="Gene3D" id="2.60.40.2950">
    <property type="match status" value="3"/>
</dbReference>
<dbReference type="VEuPathDB" id="VectorBase:GMOY010996"/>
<name>A0A1B0GCH0_GLOMM</name>
<feature type="domain" description="Alpha-2-macroglobulin" evidence="10">
    <location>
        <begin position="1954"/>
        <end position="2047"/>
    </location>
</feature>
<dbReference type="Gene3D" id="2.60.40.1940">
    <property type="match status" value="3"/>
</dbReference>
<dbReference type="Pfam" id="PF00207">
    <property type="entry name" value="A2M"/>
    <property type="match status" value="2"/>
</dbReference>
<dbReference type="EMBL" id="CCAG010021419">
    <property type="status" value="NOT_ANNOTATED_CDS"/>
    <property type="molecule type" value="Genomic_DNA"/>
</dbReference>
<keyword evidence="1" id="KW-0732">Signal</keyword>
<dbReference type="GO" id="GO:0005615">
    <property type="term" value="C:extracellular space"/>
    <property type="evidence" value="ECO:0007669"/>
    <property type="project" value="InterPro"/>
</dbReference>
<dbReference type="GO" id="GO:0004866">
    <property type="term" value="F:endopeptidase inhibitor activity"/>
    <property type="evidence" value="ECO:0007669"/>
    <property type="project" value="InterPro"/>
</dbReference>
<feature type="domain" description="Alpha-macroglobulin receptor-binding" evidence="11">
    <location>
        <begin position="2561"/>
        <end position="2651"/>
    </location>
</feature>
<evidence type="ECO:0000256" key="4">
    <source>
        <dbReference type="ARBA" id="ARBA00023157"/>
    </source>
</evidence>
<dbReference type="GO" id="GO:0002376">
    <property type="term" value="P:immune system process"/>
    <property type="evidence" value="ECO:0007669"/>
    <property type="project" value="UniProtKB-KW"/>
</dbReference>
<dbReference type="PROSITE" id="PS00477">
    <property type="entry name" value="ALPHA_2_MACROGLOBULIN"/>
    <property type="match status" value="2"/>
</dbReference>
<dbReference type="EMBL" id="CCAG010021421">
    <property type="status" value="NOT_ANNOTATED_CDS"/>
    <property type="molecule type" value="Genomic_DNA"/>
</dbReference>
<dbReference type="Pfam" id="PF01835">
    <property type="entry name" value="MG2"/>
    <property type="match status" value="3"/>
</dbReference>
<dbReference type="SMART" id="SM01419">
    <property type="entry name" value="Thiol-ester_cl"/>
    <property type="match status" value="2"/>
</dbReference>
<dbReference type="InterPro" id="IPR013783">
    <property type="entry name" value="Ig-like_fold"/>
</dbReference>
<evidence type="ECO:0000313" key="12">
    <source>
        <dbReference type="EnsemblMetazoa" id="GMOY010996-PA"/>
    </source>
</evidence>
<dbReference type="Gene3D" id="6.20.50.160">
    <property type="match status" value="3"/>
</dbReference>
<dbReference type="InterPro" id="IPR047565">
    <property type="entry name" value="Alpha-macroglob_thiol-ester_cl"/>
</dbReference>
<dbReference type="FunFam" id="2.60.40.1930:FF:000001">
    <property type="entry name" value="CD109 isoform 3"/>
    <property type="match status" value="3"/>
</dbReference>
<dbReference type="InterPro" id="IPR002890">
    <property type="entry name" value="MG2"/>
</dbReference>
<dbReference type="InterPro" id="IPR011625">
    <property type="entry name" value="A2M_N_BRD"/>
</dbReference>
<keyword evidence="5" id="KW-0325">Glycoprotein</keyword>
<evidence type="ECO:0000256" key="3">
    <source>
        <dbReference type="ARBA" id="ARBA00022966"/>
    </source>
</evidence>
<dbReference type="EMBL" id="CCAG010021420">
    <property type="status" value="NOT_ANNOTATED_CDS"/>
    <property type="molecule type" value="Genomic_DNA"/>
</dbReference>
<dbReference type="Gene3D" id="2.60.40.1930">
    <property type="match status" value="6"/>
</dbReference>
<evidence type="ECO:0000256" key="8">
    <source>
        <dbReference type="ARBA" id="ARBA00078071"/>
    </source>
</evidence>
<dbReference type="Gene3D" id="1.50.10.20">
    <property type="match status" value="2"/>
</dbReference>
<comment type="subunit">
    <text evidence="7">Heterodimer of a TEP1-N chain and an TEP1-C chain non-covalently linked. Forms a complex composed of TEP1-N and TEP1-C heterodimer, LRIM1 and APL1C; the interaction stabilizes TEP1-N and TEP1-C heterodimer, prevents its binding to tissues while circulating in the hemolymph and protects the thioester bond from hydrolysis. Mature TEP1 and to a lesser extent full-length TEP1 interact with SPCLIP1; the interaction is induced by microbial infection.</text>
</comment>
<evidence type="ECO:0000259" key="10">
    <source>
        <dbReference type="SMART" id="SM01360"/>
    </source>
</evidence>
<evidence type="ECO:0000256" key="1">
    <source>
        <dbReference type="ARBA" id="ARBA00022729"/>
    </source>
</evidence>
<dbReference type="InterPro" id="IPR009048">
    <property type="entry name" value="A-macroglobulin_rcpt-bd"/>
</dbReference>
<evidence type="ECO:0000256" key="5">
    <source>
        <dbReference type="ARBA" id="ARBA00023180"/>
    </source>
</evidence>
<organism evidence="12 13">
    <name type="scientific">Glossina morsitans morsitans</name>
    <name type="common">Savannah tsetse fly</name>
    <dbReference type="NCBI Taxonomy" id="37546"/>
    <lineage>
        <taxon>Eukaryota</taxon>
        <taxon>Metazoa</taxon>
        <taxon>Ecdysozoa</taxon>
        <taxon>Arthropoda</taxon>
        <taxon>Hexapoda</taxon>
        <taxon>Insecta</taxon>
        <taxon>Pterygota</taxon>
        <taxon>Neoptera</taxon>
        <taxon>Endopterygota</taxon>
        <taxon>Diptera</taxon>
        <taxon>Brachycera</taxon>
        <taxon>Muscomorpha</taxon>
        <taxon>Hippoboscoidea</taxon>
        <taxon>Glossinidae</taxon>
        <taxon>Glossina</taxon>
    </lineage>
</organism>
<dbReference type="SMART" id="SM01360">
    <property type="entry name" value="A2M"/>
    <property type="match status" value="2"/>
</dbReference>
<keyword evidence="13" id="KW-1185">Reference proteome</keyword>
<dbReference type="InterPro" id="IPR019742">
    <property type="entry name" value="MacrogloblnA2_CS"/>
</dbReference>
<keyword evidence="4" id="KW-1015">Disulfide bond</keyword>
<dbReference type="STRING" id="37546.A0A1B0GCH0"/>
<dbReference type="Gene3D" id="2.60.40.10">
    <property type="entry name" value="Immunoglobulins"/>
    <property type="match status" value="3"/>
</dbReference>
<feature type="domain" description="Alpha-macroglobulin receptor-binding" evidence="11">
    <location>
        <begin position="1233"/>
        <end position="1323"/>
    </location>
</feature>
<dbReference type="InterPro" id="IPR008930">
    <property type="entry name" value="Terpenoid_cyclase/PrenylTrfase"/>
</dbReference>
<proteinExistence type="predicted"/>
<dbReference type="SMART" id="SM01361">
    <property type="entry name" value="A2M_recep"/>
    <property type="match status" value="2"/>
</dbReference>
<evidence type="ECO:0000259" key="9">
    <source>
        <dbReference type="SMART" id="SM01359"/>
    </source>
</evidence>
<dbReference type="PANTHER" id="PTHR11412:SF136">
    <property type="entry name" value="CD109 ANTIGEN"/>
    <property type="match status" value="1"/>
</dbReference>
<feature type="domain" description="Alpha-2-macroglobulin bait region" evidence="9">
    <location>
        <begin position="412"/>
        <end position="546"/>
    </location>
</feature>
<dbReference type="SMART" id="SM01359">
    <property type="entry name" value="A2M_N_2"/>
    <property type="match status" value="3"/>
</dbReference>
<dbReference type="Pfam" id="PF17791">
    <property type="entry name" value="MG3"/>
    <property type="match status" value="3"/>
</dbReference>
<dbReference type="InterPro" id="IPR001599">
    <property type="entry name" value="Macroglobln_a2"/>
</dbReference>
<dbReference type="PANTHER" id="PTHR11412">
    <property type="entry name" value="MACROGLOBULIN / COMPLEMENT"/>
    <property type="match status" value="1"/>
</dbReference>
<evidence type="ECO:0000256" key="6">
    <source>
        <dbReference type="ARBA" id="ARBA00057615"/>
    </source>
</evidence>
<sequence>MSEPIYTIVAPDTIRSHQKFPVSVTLHDAQTTVTLDISVTGPSYNQSKIVNLSSMENKQIDFDVPALCDGSYQLTSKGIEGLQIEKSTALYMDTNQPNIYIQTDKAVYKPGDLVQYRILILDENIRPVKLERPLRVAIKDAANNYIKEFKVSHLTKGVYSGRFQLTEQPILGQWTIEVDLAKDAQQEKNFKVIKYVLPRFSVDIETVKDLAINDNSLKVAVCAKYTYGKPVKGKAIITILYLNLEKIIDINGKEEVEFTLHKGLNWNSLGENMTISAIVDEELTGNRQSNTIDIKLHSSQYVVKMLDSVIEFEINEPFVVKAAVEYLNGDPVRNAKDPIFLKYYRGWGEPEESQLFESTLDDNGVGMFKVNLPNGGIYLGELRFMDKVEILPCIMAKSHNTTLAQAEIREELTLVLNTERPRIGDDASVTVKAPNMMTHLTYVIVGRGCILQTAYITLPEPANFYKINFKVTFEMIPRADVFVFYVDKSDLKYQEISIDFELEFQNSIKLTGPLQAKPGQEVSLDIETVSNSFVGLLGVDQRTLLLERGNDFERNTILNNLRHHNTNIGFFPYPGKMSGLAVQTNARFPYEELDRHCILYSQCMQCQAALPAQEVFVQRIRKNFDEVWLFEDIDNNDNTTNVTVTKCIPDSMTSWIISAFAINARTGFTMTENPLKINVFQPFFIDVNLPYSVKRGEVIEIPVVIFNYLNNTLEAQIVMENTDGEYEFTDVSKEIEKSSFIAQRRAKKVMVSPNSSQNISFVIRPQVIGDVMLKIEAITSLASDAIHKKLKVEAEGVTQYKNQALFLNLEKPQEASLEVAIPTEAVKDSEYVEFSVVGDLLGPTVKNLNELVRKPYGCGEQNMVNFVPNILVLHYLEAMQIDMPNVASKAKNFLEIGYQRELTYKHKNGAYSAFGEDRSTPNTWLTAYVARSFIQASKYTTIDENVIQQAFEFLIANQEKSGQFKQTGHLFSPTHQNDVGFNAYVLLAFLESEKYAEVYQKQIEKCLEYVVSQLENERDSYALSIAASALHKANHKAVGGVLEKLQAQAKEENGFKWWTSANHNDIEITAYALQTLVDTESTNQILPIIKWLIGQRNSNGGFDSTQDTVVGLEALIKFSKKFSITGNSIMSITFKAFDDGKKELSQHRFEVDKDNSLVLQTHVLPKSTRSLSLEADGVGSSLIQLSYRYNLATKDDTPSFKLDIKPKILPSQQLQIEVCASYEPHASDKISQSNMAVMEVALPSGYIADNEKFDDILAVERVERVDTENCDTKVIVYFNGLVEGEKKRVNIIADRAFAVDKQKPVPIILYDYYNSEYRGTEYYQITSPIYSIVAPGSIYSNRKYSVSVTLHDAGQAVTFNIGISGPSYNHSKSIELSPKENKRIDFNVPELKKGIYQLVSKGIGGLYFENTTYLSVEYTRPNLYIQTDKAMYKPGDLVQYRILILDENFRPLKSDRSLGVAIKDAANNLVKDIKNAENYKGVFSDKLQLTEQPVLGLWIIEVSLNDHIEKTKEFEVAKYVLPKFSVDIDAVTDLAITESSLTITVRAKYTYGKPVKGKATVHLSPVDLEKTIDINGKGHVEFDLKKDLNLIVSNRFVRELKVFAVVEEELTGNRQNTTLKINLHRSPYRIEVSDMMKEFEINQTIEVKVVIKYLNGNPVQDTKAPVLLKFYNTRRADEDPEIFKATLDEHGVVIFKISFQNDGFYWPELKFAEEIKHMPSISVRAASEKNTKLVSQLTLELETIKPRLGEHVSIAVKAPDVMNHLIYAVVGHGTILQIANISLPRPQQFYKVTFRATFEMMPRANLFVYYVDESDLKFQEITVEFLPEFENKIEITGPIQATPGQEVSLEIKTDPNSYIGLLGVDQSMLLLKSGNDLEFAAILNDLRNRKPIDKHYQNTRLKKGASHYEIEEEMSESVDDDAEGVDEVDTSCVKCEFVLHAVSNVNTRTNFREIWLWSALNFSDDNITSATITQSIPDTITSWVISAFAVNEKTGLGMTENPFKINVFQPFFIDVNLPYSVKRGEVIAIPVIIFNYMDKILDAEITMDNTDKEYDFTEVSNEIEESILNAQKRMKRVSVPPNSGESVSFMIRPTVVADIELKIIAISQLAGDAIHKKLKVEAEGVTQYKNQALFLNLEKPQEASLEVAIPTEAVKDSEYVEFSVVGDLLGPTVKNLNELVRKPYGCGEQNMVNFVPNILVLHYLEAMQIDMPNVASKAKNFLEIGYQRELTYKHKNGAYSAFGEDRSTPNTWLTAYVARSFIQASKYTTIDENVIQQAFEFLIANQEKSGQFKQTGHLFSPTHQNDVGFNAYVLLAFLESEKYAELYQKQIEKCLEYVVSQLENEKDSYALSIAASALHKANHKAAGGVLEKLQAQAKEENGFKRWTSANHNDIEITAYALQTLVDTESTNQILPIIKWLIGQRNSNGGFDSTQDTVVGLEALIKFSKKFSITGNSKMSITFKAFDDGKKELSQHRFEVNKDNSLVLQTHVLPKSTRSLSLEAEGAGSSLIQLSYQYNLATKDDRPGFKVDIKPKILPSQQLQINICANYQPAVDDEIKESNMAVMEVALPSGYIADNEKFNDILAVERVQRVDTENSDTKVIVYFDGLVEGEQVCVTILADKAFAVAKQKPVPVTLYDYYNSIYRGTEYYQIESSLCDICEGSDCGTAFYCILHLLWLVRGSGIYSIVAPKTLQSNHKYSVSVTLHDAKQPVTLNIGITGPSYNHSETVNLTAIETTQIDFVLPALDGGPYRLITKGIEGLDFENATELHVTQSTSNVYIQTDKAMYKPGDLVQYRILVLDENLRPLKSDRPLGVAIKDAANNLIKDIKNVQLIKGVFSDKLQLTEQPVLGLWIIEVSLSDHLEKTKQFEVAKYVLPKFSVDIDAVTDLAITESSLKITVRAKYTYGKPVKGKATVRLSPINLEKSVDMNGKGHVEFDLRKDLNIIREESVRELKAFAMVEEELTGNKQNATVKINLHHSPYIIEVFDVMTEHEVNQPFEVKVVIKHLNGKPVQDTKTPVLLNYYYRWGEYKNAEIFRANLDEHGVAIIKVNFQKDGFYWCELKFADEVKRLPSVGVAAARKKNTELLTLELETIRPQLGEYVSIAVKAPKVMTHLIYTVVGRGNILHKRNIPLPNPQNFYTISFKTTFEMIPKVHVFVYYVDEGDLKFEEIGVKIQPEFENKIEITGPSQAKPGQEVTFNIKTDPNSYVGLLGVDQSVLLLKSGNDVDLSAILNDLKPYKSEDEHQDEFSRYIYKVPGENSAGPERIRKDFAEIWLFENLDDNNETGHLTFTKPLPANNFLGNQRFCGERENWFGGEVIAIPVIIFNYMDKTLDAEITMDNTEKEYDFTEVSNEIEESILNAQKRMKRVSVPPNSGESVSFMIRPTVVADIELKINAISQLAGDAIHKKLKVEAEGVTQYKNQALFLNLEKPQEASLESEI</sequence>
<feature type="domain" description="Alpha-2-macroglobulin bait region" evidence="9">
    <location>
        <begin position="1737"/>
        <end position="1871"/>
    </location>
</feature>
<protein>
    <recommendedName>
        <fullName evidence="8">TEP1-F</fullName>
    </recommendedName>
</protein>
<dbReference type="Pfam" id="PF07703">
    <property type="entry name" value="A2M_BRD"/>
    <property type="match status" value="3"/>
</dbReference>
<dbReference type="InterPro" id="IPR011626">
    <property type="entry name" value="Alpha-macroglobulin_TED"/>
</dbReference>
<dbReference type="Gene3D" id="2.20.130.20">
    <property type="match status" value="2"/>
</dbReference>
<dbReference type="SUPFAM" id="SSF49410">
    <property type="entry name" value="Alpha-macroglobulin receptor domain"/>
    <property type="match status" value="2"/>
</dbReference>
<evidence type="ECO:0000259" key="11">
    <source>
        <dbReference type="SMART" id="SM01361"/>
    </source>
</evidence>
<evidence type="ECO:0000256" key="7">
    <source>
        <dbReference type="ARBA" id="ARBA00063781"/>
    </source>
</evidence>
<keyword evidence="3" id="KW-0882">Thioester bond</keyword>
<dbReference type="InterPro" id="IPR036595">
    <property type="entry name" value="A-macroglobulin_rcpt-bd_sf"/>
</dbReference>
<dbReference type="InterPro" id="IPR041555">
    <property type="entry name" value="MG3"/>
</dbReference>
<reference evidence="12" key="1">
    <citation type="submission" date="2020-05" db="UniProtKB">
        <authorList>
            <consortium name="EnsemblMetazoa"/>
        </authorList>
    </citation>
    <scope>IDENTIFICATION</scope>
    <source>
        <strain evidence="12">Yale</strain>
    </source>
</reference>
<feature type="domain" description="Alpha-2-macroglobulin bait region" evidence="9">
    <location>
        <begin position="3089"/>
        <end position="3223"/>
    </location>
</feature>
<dbReference type="InterPro" id="IPR050473">
    <property type="entry name" value="A2M/Complement_sys"/>
</dbReference>
<dbReference type="Pfam" id="PF07677">
    <property type="entry name" value="A2M_recep"/>
    <property type="match status" value="2"/>
</dbReference>
<dbReference type="FunFam" id="2.60.40.10:FF:000155">
    <property type="entry name" value="complement C3 isoform X1"/>
    <property type="match status" value="2"/>
</dbReference>
<evidence type="ECO:0000256" key="2">
    <source>
        <dbReference type="ARBA" id="ARBA00022859"/>
    </source>
</evidence>
<accession>A0A1B0GCH0</accession>
<dbReference type="Proteomes" id="UP000092444">
    <property type="component" value="Unassembled WGS sequence"/>
</dbReference>
<dbReference type="Pfam" id="PF07678">
    <property type="entry name" value="TED_complement"/>
    <property type="match status" value="2"/>
</dbReference>
<dbReference type="EnsemblMetazoa" id="GMOY010996-RA">
    <property type="protein sequence ID" value="GMOY010996-PA"/>
    <property type="gene ID" value="GMOY010996"/>
</dbReference>
<keyword evidence="2" id="KW-0391">Immunity</keyword>
<dbReference type="SUPFAM" id="SSF48239">
    <property type="entry name" value="Terpenoid cyclases/Protein prenyltransferases"/>
    <property type="match status" value="2"/>
</dbReference>
<feature type="domain" description="Alpha-2-macroglobulin" evidence="10">
    <location>
        <begin position="627"/>
        <end position="719"/>
    </location>
</feature>
<dbReference type="Gene3D" id="2.60.40.690">
    <property type="entry name" value="Alpha-macroglobulin, receptor-binding domain"/>
    <property type="match status" value="2"/>
</dbReference>
<comment type="function">
    <text evidence="6">Binds covalently through a thioester bond to the pathogen surface resulting in pathogen clearance.</text>
</comment>
<dbReference type="Gene3D" id="2.60.120.1540">
    <property type="match status" value="2"/>
</dbReference>